<feature type="transmembrane region" description="Helical" evidence="9">
    <location>
        <begin position="838"/>
        <end position="857"/>
    </location>
</feature>
<keyword evidence="6 9" id="KW-0472">Membrane</keyword>
<name>A0A5N6QM80_9ROSI</name>
<evidence type="ECO:0000256" key="9">
    <source>
        <dbReference type="RuleBase" id="RU004914"/>
    </source>
</evidence>
<evidence type="ECO:0000256" key="8">
    <source>
        <dbReference type="ARBA" id="ARBA00023180"/>
    </source>
</evidence>
<dbReference type="InterPro" id="IPR000858">
    <property type="entry name" value="S_locus_glycoprot_dom"/>
</dbReference>
<gene>
    <name evidence="14" type="ORF">FH972_003901</name>
</gene>
<feature type="compositionally biased region" description="Low complexity" evidence="10">
    <location>
        <begin position="656"/>
        <end position="673"/>
    </location>
</feature>
<feature type="transmembrane region" description="Helical" evidence="9">
    <location>
        <begin position="903"/>
        <end position="922"/>
    </location>
</feature>
<feature type="domain" description="Apple" evidence="13">
    <location>
        <begin position="336"/>
        <end position="418"/>
    </location>
</feature>
<feature type="transmembrane region" description="Helical" evidence="9">
    <location>
        <begin position="974"/>
        <end position="1001"/>
    </location>
</feature>
<sequence>MSPPPNILTLAALFLSLLALTSAARSALNGIVLVRGSSTILSENGTFRLGFFSTNNQPNWYLGIWFTSVPTKTFVWVANRENPTRNLGTSSFELTGSGRLAVKESDNLTVWQSTNDEFSTDARFLDNGNLVLLTRDGKVAWQSFDHPTDTWLPGMNLTRDLFLNSWRSLFDPSPGLYSLRLKRPGYGEFELVYNATNTYWSSGKWAGEAFSNVPEMTSPYIYHFRFEHPFTPMASFGFTLRPLDTESAPPLTRFKMDYTGQLQQSTWSPQTESWNRFWSQPENVCRVYSLCGSFGVCDSTGPRLCECLPLPGFRPVNDVAWESEDYSGGCRRLSTCDGDDRFEKVGALYFDGAVTRQFFMGDRKGCERACLDDCACFGLYYDERSRLCRNLNGSLLNLRNLSGSVDGGEEDILYVKAARGGGGGKKRLSLVGLVVGSVGSVLVLGIIGPMVLVFLLRKRKKRKNGVDEDGGFPVLNLKVFSYKELHLATRGFSEKIGHGGFGTVFQGELLGSSTLVAVKRLERPGGGEKEEGGGAGGEKWFFPPWAAQHIVEGNVGAVVDSRLGSAYDIEEAKRVGLVAVWCIQDDEAMRPGMGMVVKMLQGVVEVTVPPVPKLLQALVSGESFCGVRADSGNGVSTGFYGGKQENEVLKAEERSSSSSAGSSPGQAQGSRSASPLIDGVIASEALELHHAPTTLIGTDAGDYPPIQNFEDIKYVWCSETTKLWTIAGPIAFNIWCNYGINSFTNIFVGHIGDVELSAVAISLSVIANFSFGFLLGMGSALETLCGQAFGAGQVEMLGVYMQRSWIILFVTCFCIMPLYVFATPILKLLGQEDDIAELAGKFSIQIIPQMFSLAFNFPTQKFLQAQSNVGILAWLGFVALFVHIGILYLFIKVFGWGTAGAAAAYDISAWGIALSQVVYIVGWCKDGWKGLSWLAFKEIWAFVRLSIASAVMLCLEIWYFMTIIVLTGHLANPIIAVGSLSICMNVNGWEGMLFIGINAAISVRVSNELGSGHPRAAKYSVIVTVIQSLLIGICFASIILLTKDHFAIIFTDSKEMQRAVSRLAFLLGITMVLNSVQPVVSGVAVGGGWQALVAYINLFCYYIVGLPFGFLLGYKTKLRVEGIWIGMICGTFLQTLILLFITYRTNWKEEVEQASVRLRKWSGQDEEFDKL</sequence>
<dbReference type="Pfam" id="PF00954">
    <property type="entry name" value="S_locus_glycop"/>
    <property type="match status" value="1"/>
</dbReference>
<evidence type="ECO:0000256" key="3">
    <source>
        <dbReference type="ARBA" id="ARBA00022692"/>
    </source>
</evidence>
<dbReference type="Pfam" id="PF01554">
    <property type="entry name" value="MatE"/>
    <property type="match status" value="2"/>
</dbReference>
<organism evidence="14 15">
    <name type="scientific">Carpinus fangiana</name>
    <dbReference type="NCBI Taxonomy" id="176857"/>
    <lineage>
        <taxon>Eukaryota</taxon>
        <taxon>Viridiplantae</taxon>
        <taxon>Streptophyta</taxon>
        <taxon>Embryophyta</taxon>
        <taxon>Tracheophyta</taxon>
        <taxon>Spermatophyta</taxon>
        <taxon>Magnoliopsida</taxon>
        <taxon>eudicotyledons</taxon>
        <taxon>Gunneridae</taxon>
        <taxon>Pentapetalae</taxon>
        <taxon>rosids</taxon>
        <taxon>fabids</taxon>
        <taxon>Fagales</taxon>
        <taxon>Betulaceae</taxon>
        <taxon>Carpinus</taxon>
    </lineage>
</organism>
<keyword evidence="7" id="KW-1015">Disulfide bond</keyword>
<dbReference type="InterPro" id="IPR045069">
    <property type="entry name" value="MATE_euk"/>
</dbReference>
<feature type="chain" id="PRO_5024359151" description="Protein DETOXIFICATION" evidence="11">
    <location>
        <begin position="24"/>
        <end position="1171"/>
    </location>
</feature>
<dbReference type="GO" id="GO:1990961">
    <property type="term" value="P:xenobiotic detoxification by transmembrane export across the plasma membrane"/>
    <property type="evidence" value="ECO:0007669"/>
    <property type="project" value="InterPro"/>
</dbReference>
<feature type="transmembrane region" description="Helical" evidence="9">
    <location>
        <begin position="805"/>
        <end position="826"/>
    </location>
</feature>
<feature type="transmembrane region" description="Helical" evidence="9">
    <location>
        <begin position="1021"/>
        <end position="1042"/>
    </location>
</feature>
<dbReference type="GO" id="GO:0015297">
    <property type="term" value="F:antiporter activity"/>
    <property type="evidence" value="ECO:0007669"/>
    <property type="project" value="InterPro"/>
</dbReference>
<feature type="transmembrane region" description="Helical" evidence="9">
    <location>
        <begin position="1124"/>
        <end position="1143"/>
    </location>
</feature>
<evidence type="ECO:0000256" key="1">
    <source>
        <dbReference type="ARBA" id="ARBA00004141"/>
    </source>
</evidence>
<dbReference type="InterPro" id="IPR011009">
    <property type="entry name" value="Kinase-like_dom_sf"/>
</dbReference>
<dbReference type="Proteomes" id="UP000327013">
    <property type="component" value="Chromosome 1"/>
</dbReference>
<keyword evidence="4 11" id="KW-0732">Signal</keyword>
<evidence type="ECO:0000256" key="11">
    <source>
        <dbReference type="SAM" id="SignalP"/>
    </source>
</evidence>
<dbReference type="AlphaFoldDB" id="A0A5N6QM80"/>
<dbReference type="Gene3D" id="2.90.10.10">
    <property type="entry name" value="Bulb-type lectin domain"/>
    <property type="match status" value="1"/>
</dbReference>
<feature type="region of interest" description="Disordered" evidence="10">
    <location>
        <begin position="650"/>
        <end position="673"/>
    </location>
</feature>
<dbReference type="GO" id="GO:0042910">
    <property type="term" value="F:xenobiotic transmembrane transporter activity"/>
    <property type="evidence" value="ECO:0007669"/>
    <property type="project" value="InterPro"/>
</dbReference>
<dbReference type="CDD" id="cd13132">
    <property type="entry name" value="MATE_eukaryotic"/>
    <property type="match status" value="1"/>
</dbReference>
<dbReference type="InterPro" id="IPR003609">
    <property type="entry name" value="Pan_app"/>
</dbReference>
<feature type="domain" description="Bulb-type lectin" evidence="12">
    <location>
        <begin position="25"/>
        <end position="145"/>
    </location>
</feature>
<dbReference type="GO" id="GO:0048544">
    <property type="term" value="P:recognition of pollen"/>
    <property type="evidence" value="ECO:0007669"/>
    <property type="project" value="InterPro"/>
</dbReference>
<proteinExistence type="inferred from homology"/>
<dbReference type="PROSITE" id="PS50927">
    <property type="entry name" value="BULB_LECTIN"/>
    <property type="match status" value="1"/>
</dbReference>
<dbReference type="SMART" id="SM00108">
    <property type="entry name" value="B_lectin"/>
    <property type="match status" value="1"/>
</dbReference>
<dbReference type="EMBL" id="CM017321">
    <property type="protein sequence ID" value="KAE7999474.1"/>
    <property type="molecule type" value="Genomic_DNA"/>
</dbReference>
<dbReference type="InterPro" id="IPR036426">
    <property type="entry name" value="Bulb-type_lectin_dom_sf"/>
</dbReference>
<dbReference type="CDD" id="cd00028">
    <property type="entry name" value="B_lectin"/>
    <property type="match status" value="1"/>
</dbReference>
<comment type="similarity">
    <text evidence="2 9">Belongs to the multi antimicrobial extrusion (MATE) (TC 2.A.66.1) family.</text>
</comment>
<reference evidence="14 15" key="1">
    <citation type="submission" date="2019-06" db="EMBL/GenBank/DDBJ databases">
        <title>A chromosomal-level reference genome of Carpinus fangiana (Coryloideae, Betulaceae).</title>
        <authorList>
            <person name="Yang X."/>
            <person name="Wang Z."/>
            <person name="Zhang L."/>
            <person name="Hao G."/>
            <person name="Liu J."/>
            <person name="Yang Y."/>
        </authorList>
    </citation>
    <scope>NUCLEOTIDE SEQUENCE [LARGE SCALE GENOMIC DNA]</scope>
    <source>
        <strain evidence="14">Cfa_2016G</strain>
        <tissue evidence="14">Leaf</tissue>
    </source>
</reference>
<evidence type="ECO:0000256" key="2">
    <source>
        <dbReference type="ARBA" id="ARBA00010199"/>
    </source>
</evidence>
<keyword evidence="15" id="KW-1185">Reference proteome</keyword>
<dbReference type="Gene3D" id="1.10.510.10">
    <property type="entry name" value="Transferase(Phosphotransferase) domain 1"/>
    <property type="match status" value="1"/>
</dbReference>
<evidence type="ECO:0000313" key="14">
    <source>
        <dbReference type="EMBL" id="KAE7999474.1"/>
    </source>
</evidence>
<feature type="transmembrane region" description="Helical" evidence="9">
    <location>
        <begin position="1063"/>
        <end position="1086"/>
    </location>
</feature>
<dbReference type="Pfam" id="PF01453">
    <property type="entry name" value="B_lectin"/>
    <property type="match status" value="1"/>
</dbReference>
<keyword evidence="5 9" id="KW-1133">Transmembrane helix</keyword>
<dbReference type="SUPFAM" id="SSF56112">
    <property type="entry name" value="Protein kinase-like (PK-like)"/>
    <property type="match status" value="1"/>
</dbReference>
<evidence type="ECO:0000259" key="13">
    <source>
        <dbReference type="PROSITE" id="PS50948"/>
    </source>
</evidence>
<feature type="transmembrane region" description="Helical" evidence="9">
    <location>
        <begin position="756"/>
        <end position="775"/>
    </location>
</feature>
<keyword evidence="8" id="KW-0325">Glycoprotein</keyword>
<dbReference type="NCBIfam" id="TIGR00797">
    <property type="entry name" value="matE"/>
    <property type="match status" value="1"/>
</dbReference>
<dbReference type="InterPro" id="IPR002528">
    <property type="entry name" value="MATE_fam"/>
</dbReference>
<keyword evidence="3 9" id="KW-0812">Transmembrane</keyword>
<protein>
    <recommendedName>
        <fullName evidence="9">Protein DETOXIFICATION</fullName>
    </recommendedName>
    <alternativeName>
        <fullName evidence="9">Multidrug and toxic compound extrusion protein</fullName>
    </alternativeName>
</protein>
<evidence type="ECO:0000256" key="7">
    <source>
        <dbReference type="ARBA" id="ARBA00023157"/>
    </source>
</evidence>
<dbReference type="SUPFAM" id="SSF51110">
    <property type="entry name" value="alpha-D-mannose-specific plant lectins"/>
    <property type="match status" value="1"/>
</dbReference>
<dbReference type="Gene3D" id="3.30.200.20">
    <property type="entry name" value="Phosphorylase Kinase, domain 1"/>
    <property type="match status" value="1"/>
</dbReference>
<evidence type="ECO:0000259" key="12">
    <source>
        <dbReference type="PROSITE" id="PS50927"/>
    </source>
</evidence>
<evidence type="ECO:0000256" key="5">
    <source>
        <dbReference type="ARBA" id="ARBA00022989"/>
    </source>
</evidence>
<dbReference type="OrthoDB" id="643280at2759"/>
<dbReference type="PANTHER" id="PTHR11206">
    <property type="entry name" value="MULTIDRUG RESISTANCE PROTEIN"/>
    <property type="match status" value="1"/>
</dbReference>
<evidence type="ECO:0000256" key="10">
    <source>
        <dbReference type="SAM" id="MobiDB-lite"/>
    </source>
</evidence>
<evidence type="ECO:0000256" key="6">
    <source>
        <dbReference type="ARBA" id="ARBA00023136"/>
    </source>
</evidence>
<dbReference type="InterPro" id="IPR001480">
    <property type="entry name" value="Bulb-type_lectin_dom"/>
</dbReference>
<comment type="subcellular location">
    <subcellularLocation>
        <location evidence="1">Membrane</location>
        <topology evidence="1">Multi-pass membrane protein</topology>
    </subcellularLocation>
</comment>
<feature type="signal peptide" evidence="11">
    <location>
        <begin position="1"/>
        <end position="23"/>
    </location>
</feature>
<evidence type="ECO:0000256" key="4">
    <source>
        <dbReference type="ARBA" id="ARBA00022729"/>
    </source>
</evidence>
<feature type="transmembrane region" description="Helical" evidence="9">
    <location>
        <begin position="430"/>
        <end position="456"/>
    </location>
</feature>
<feature type="transmembrane region" description="Helical" evidence="9">
    <location>
        <begin position="869"/>
        <end position="891"/>
    </location>
</feature>
<feature type="transmembrane region" description="Helical" evidence="9">
    <location>
        <begin position="1092"/>
        <end position="1112"/>
    </location>
</feature>
<accession>A0A5N6QM80</accession>
<dbReference type="GO" id="GO:0016020">
    <property type="term" value="C:membrane"/>
    <property type="evidence" value="ECO:0007669"/>
    <property type="project" value="UniProtKB-SubCell"/>
</dbReference>
<dbReference type="PROSITE" id="PS50948">
    <property type="entry name" value="PAN"/>
    <property type="match status" value="1"/>
</dbReference>
<evidence type="ECO:0000313" key="15">
    <source>
        <dbReference type="Proteomes" id="UP000327013"/>
    </source>
</evidence>